<accession>A0ABN3TTT8</accession>
<protein>
    <submittedName>
        <fullName evidence="2">Uncharacterized protein</fullName>
    </submittedName>
</protein>
<dbReference type="EMBL" id="BAAASL010000010">
    <property type="protein sequence ID" value="GAA2717741.1"/>
    <property type="molecule type" value="Genomic_DNA"/>
</dbReference>
<dbReference type="Proteomes" id="UP001500886">
    <property type="component" value="Unassembled WGS sequence"/>
</dbReference>
<comment type="caution">
    <text evidence="2">The sequence shown here is derived from an EMBL/GenBank/DDBJ whole genome shotgun (WGS) entry which is preliminary data.</text>
</comment>
<evidence type="ECO:0000313" key="2">
    <source>
        <dbReference type="EMBL" id="GAA2717741.1"/>
    </source>
</evidence>
<proteinExistence type="predicted"/>
<organism evidence="2 3">
    <name type="scientific">Streptomyces luteosporeus</name>
    <dbReference type="NCBI Taxonomy" id="173856"/>
    <lineage>
        <taxon>Bacteria</taxon>
        <taxon>Bacillati</taxon>
        <taxon>Actinomycetota</taxon>
        <taxon>Actinomycetes</taxon>
        <taxon>Kitasatosporales</taxon>
        <taxon>Streptomycetaceae</taxon>
        <taxon>Streptomyces</taxon>
    </lineage>
</organism>
<feature type="compositionally biased region" description="Basic residues" evidence="1">
    <location>
        <begin position="43"/>
        <end position="58"/>
    </location>
</feature>
<sequence>MAVLLEVFGFHDDRAVAAPDAPVRPPRSAPVRGAVPRTEGHGHRAARKGEKRRWRGVRSRSGDPDRHEKCTGRQKARVTALSTTPE</sequence>
<reference evidence="2 3" key="1">
    <citation type="journal article" date="2019" name="Int. J. Syst. Evol. Microbiol.">
        <title>The Global Catalogue of Microorganisms (GCM) 10K type strain sequencing project: providing services to taxonomists for standard genome sequencing and annotation.</title>
        <authorList>
            <consortium name="The Broad Institute Genomics Platform"/>
            <consortium name="The Broad Institute Genome Sequencing Center for Infectious Disease"/>
            <person name="Wu L."/>
            <person name="Ma J."/>
        </authorList>
    </citation>
    <scope>NUCLEOTIDE SEQUENCE [LARGE SCALE GENOMIC DNA]</scope>
    <source>
        <strain evidence="2 3">JCM 4542</strain>
    </source>
</reference>
<evidence type="ECO:0000313" key="3">
    <source>
        <dbReference type="Proteomes" id="UP001500886"/>
    </source>
</evidence>
<gene>
    <name evidence="2" type="ORF">GCM10010315_31860</name>
</gene>
<feature type="region of interest" description="Disordered" evidence="1">
    <location>
        <begin position="17"/>
        <end position="86"/>
    </location>
</feature>
<keyword evidence="3" id="KW-1185">Reference proteome</keyword>
<evidence type="ECO:0000256" key="1">
    <source>
        <dbReference type="SAM" id="MobiDB-lite"/>
    </source>
</evidence>
<feature type="compositionally biased region" description="Basic and acidic residues" evidence="1">
    <location>
        <begin position="60"/>
        <end position="71"/>
    </location>
</feature>
<name>A0ABN3TTT8_9ACTN</name>